<dbReference type="Proteomes" id="UP001295423">
    <property type="component" value="Unassembled WGS sequence"/>
</dbReference>
<feature type="domain" description="WW" evidence="1">
    <location>
        <begin position="411"/>
        <end position="446"/>
    </location>
</feature>
<dbReference type="AlphaFoldDB" id="A0AAD2JNZ6"/>
<organism evidence="2 3">
    <name type="scientific">Cylindrotheca closterium</name>
    <dbReference type="NCBI Taxonomy" id="2856"/>
    <lineage>
        <taxon>Eukaryota</taxon>
        <taxon>Sar</taxon>
        <taxon>Stramenopiles</taxon>
        <taxon>Ochrophyta</taxon>
        <taxon>Bacillariophyta</taxon>
        <taxon>Bacillariophyceae</taxon>
        <taxon>Bacillariophycidae</taxon>
        <taxon>Bacillariales</taxon>
        <taxon>Bacillariaceae</taxon>
        <taxon>Cylindrotheca</taxon>
    </lineage>
</organism>
<proteinExistence type="predicted"/>
<protein>
    <recommendedName>
        <fullName evidence="1">WW domain-containing protein</fullName>
    </recommendedName>
</protein>
<dbReference type="InterPro" id="IPR049227">
    <property type="entry name" value="DUF6824"/>
</dbReference>
<comment type="caution">
    <text evidence="2">The sequence shown here is derived from an EMBL/GenBank/DDBJ whole genome shotgun (WGS) entry which is preliminary data.</text>
</comment>
<reference evidence="2" key="1">
    <citation type="submission" date="2023-08" db="EMBL/GenBank/DDBJ databases">
        <authorList>
            <person name="Audoor S."/>
            <person name="Bilcke G."/>
        </authorList>
    </citation>
    <scope>NUCLEOTIDE SEQUENCE</scope>
</reference>
<dbReference type="PROSITE" id="PS50020">
    <property type="entry name" value="WW_DOMAIN_2"/>
    <property type="match status" value="1"/>
</dbReference>
<dbReference type="Pfam" id="PF20710">
    <property type="entry name" value="DUF6824"/>
    <property type="match status" value="1"/>
</dbReference>
<gene>
    <name evidence="2" type="ORF">CYCCA115_LOCUS23199</name>
</gene>
<evidence type="ECO:0000313" key="3">
    <source>
        <dbReference type="Proteomes" id="UP001295423"/>
    </source>
</evidence>
<sequence>MDKADDSFNVGSMMNEVDAVIAQNLKELSPEDREKSYFAIHGVPGELRETPLLVSQSLEVMEQEINQEPRKDAYNLAKSMKPEYVQDPVLRLKFLRGERFSARPAAQKLVRHFELKLYLFGASKLVKDIEQDDLSNEDMVALYSGYVQWSRVKDSSKRTVSIMFPLISSQQVPVMSRMRVSFYLRMIAMEDMDFQQHGTVAIVSAAEVGDSFDLDFNGWRDGARRVAQLTEALPGSSNGVHICFPRNGSFRSYLFSSLLNIAVSVLSPLLKVRVRIHRGETMEECIATLRSFGIKTDDIPKSPQDNEYQTNLLLIRRKLEQSRRRENGSVDISSPANLDLSEDLREWGSGPSSYDVILGRGQRSTFHPGNVRLRKLVDETKSIYDNSTKSQKTDIAVRLVLTIKEQGRFIQESEFGWEEVTDKDARKKVSHLFRDTSKTKWKKPPTGSLV</sequence>
<name>A0AAD2JNZ6_9STRA</name>
<dbReference type="InterPro" id="IPR001202">
    <property type="entry name" value="WW_dom"/>
</dbReference>
<keyword evidence="3" id="KW-1185">Reference proteome</keyword>
<accession>A0AAD2JNZ6</accession>
<dbReference type="EMBL" id="CAKOGP040002380">
    <property type="protein sequence ID" value="CAJ1968357.1"/>
    <property type="molecule type" value="Genomic_DNA"/>
</dbReference>
<evidence type="ECO:0000313" key="2">
    <source>
        <dbReference type="EMBL" id="CAJ1968357.1"/>
    </source>
</evidence>
<evidence type="ECO:0000259" key="1">
    <source>
        <dbReference type="PROSITE" id="PS50020"/>
    </source>
</evidence>